<keyword evidence="1" id="KW-1133">Transmembrane helix</keyword>
<protein>
    <submittedName>
        <fullName evidence="2">Uncharacterized protein</fullName>
    </submittedName>
</protein>
<accession>A0A0B0MCG0</accession>
<organism evidence="2 3">
    <name type="scientific">Gossypium arboreum</name>
    <name type="common">Tree cotton</name>
    <name type="synonym">Gossypium nanking</name>
    <dbReference type="NCBI Taxonomy" id="29729"/>
    <lineage>
        <taxon>Eukaryota</taxon>
        <taxon>Viridiplantae</taxon>
        <taxon>Streptophyta</taxon>
        <taxon>Embryophyta</taxon>
        <taxon>Tracheophyta</taxon>
        <taxon>Spermatophyta</taxon>
        <taxon>Magnoliopsida</taxon>
        <taxon>eudicotyledons</taxon>
        <taxon>Gunneridae</taxon>
        <taxon>Pentapetalae</taxon>
        <taxon>rosids</taxon>
        <taxon>malvids</taxon>
        <taxon>Malvales</taxon>
        <taxon>Malvaceae</taxon>
        <taxon>Malvoideae</taxon>
        <taxon>Gossypium</taxon>
    </lineage>
</organism>
<reference evidence="3" key="1">
    <citation type="submission" date="2014-09" db="EMBL/GenBank/DDBJ databases">
        <authorList>
            <person name="Mudge J."/>
            <person name="Ramaraj T."/>
            <person name="Lindquist I.E."/>
            <person name="Bharti A.K."/>
            <person name="Sundararajan A."/>
            <person name="Cameron C.T."/>
            <person name="Woodward J.E."/>
            <person name="May G.D."/>
            <person name="Brubaker C."/>
            <person name="Broadhvest J."/>
            <person name="Wilkins T.A."/>
        </authorList>
    </citation>
    <scope>NUCLEOTIDE SEQUENCE</scope>
    <source>
        <strain evidence="3">cv. AKA8401</strain>
    </source>
</reference>
<keyword evidence="1" id="KW-0472">Membrane</keyword>
<evidence type="ECO:0000256" key="1">
    <source>
        <dbReference type="SAM" id="Phobius"/>
    </source>
</evidence>
<dbReference type="AlphaFoldDB" id="A0A0B0MCG0"/>
<keyword evidence="3" id="KW-1185">Reference proteome</keyword>
<evidence type="ECO:0000313" key="2">
    <source>
        <dbReference type="EMBL" id="KHF99792.1"/>
    </source>
</evidence>
<dbReference type="EMBL" id="JRRC01094875">
    <property type="protein sequence ID" value="KHF99792.1"/>
    <property type="molecule type" value="Genomic_DNA"/>
</dbReference>
<sequence>MPFSELDLTWAQQGHARRVNREGLGRHPRKTWACELLVWQGLGSVIFSIWSVCPFLARFWLLLTLGALLSTKHEIKALGASNSPILMRNHL</sequence>
<dbReference type="Proteomes" id="UP000032142">
    <property type="component" value="Unassembled WGS sequence"/>
</dbReference>
<gene>
    <name evidence="2" type="ORF">F383_38627</name>
</gene>
<name>A0A0B0MCG0_GOSAR</name>
<feature type="transmembrane region" description="Helical" evidence="1">
    <location>
        <begin position="45"/>
        <end position="69"/>
    </location>
</feature>
<proteinExistence type="predicted"/>
<evidence type="ECO:0000313" key="3">
    <source>
        <dbReference type="Proteomes" id="UP000032142"/>
    </source>
</evidence>
<keyword evidence="1" id="KW-0812">Transmembrane</keyword>
<comment type="caution">
    <text evidence="2">The sequence shown here is derived from an EMBL/GenBank/DDBJ whole genome shotgun (WGS) entry which is preliminary data.</text>
</comment>